<reference evidence="1 2" key="1">
    <citation type="submission" date="2019-06" db="EMBL/GenBank/DDBJ databases">
        <title>Sequencing the genomes of 1000 actinobacteria strains.</title>
        <authorList>
            <person name="Klenk H.-P."/>
        </authorList>
    </citation>
    <scope>NUCLEOTIDE SEQUENCE [LARGE SCALE GENOMIC DNA]</scope>
    <source>
        <strain evidence="1 2">DSM 44826</strain>
    </source>
</reference>
<keyword evidence="2" id="KW-1185">Reference proteome</keyword>
<accession>A0A561TVB1</accession>
<dbReference type="AlphaFoldDB" id="A0A561TVB1"/>
<gene>
    <name evidence="1" type="ORF">FHX73_12159</name>
</gene>
<evidence type="ECO:0000313" key="1">
    <source>
        <dbReference type="EMBL" id="TWF91047.1"/>
    </source>
</evidence>
<comment type="caution">
    <text evidence="1">The sequence shown here is derived from an EMBL/GenBank/DDBJ whole genome shotgun (WGS) entry which is preliminary data.</text>
</comment>
<name>A0A561TVB1_9ACTN</name>
<organism evidence="1 2">
    <name type="scientific">Kitasatospora viridis</name>
    <dbReference type="NCBI Taxonomy" id="281105"/>
    <lineage>
        <taxon>Bacteria</taxon>
        <taxon>Bacillati</taxon>
        <taxon>Actinomycetota</taxon>
        <taxon>Actinomycetes</taxon>
        <taxon>Kitasatosporales</taxon>
        <taxon>Streptomycetaceae</taxon>
        <taxon>Kitasatospora</taxon>
    </lineage>
</organism>
<protein>
    <submittedName>
        <fullName evidence="1">Uncharacterized protein</fullName>
    </submittedName>
</protein>
<sequence>MRGAELLTWWFVRQAARGRVLSLIRSPLAKARHILPNRTAWMQWSKPTRSGSVGADQG</sequence>
<dbReference type="Proteomes" id="UP000317940">
    <property type="component" value="Unassembled WGS sequence"/>
</dbReference>
<proteinExistence type="predicted"/>
<dbReference type="EMBL" id="VIWT01000002">
    <property type="protein sequence ID" value="TWF91047.1"/>
    <property type="molecule type" value="Genomic_DNA"/>
</dbReference>
<evidence type="ECO:0000313" key="2">
    <source>
        <dbReference type="Proteomes" id="UP000317940"/>
    </source>
</evidence>